<evidence type="ECO:0000256" key="5">
    <source>
        <dbReference type="ARBA" id="ARBA00022989"/>
    </source>
</evidence>
<accession>R8BTU1</accession>
<keyword evidence="7" id="KW-0813">Transport</keyword>
<organism evidence="9 10">
    <name type="scientific">Phaeoacremonium minimum (strain UCR-PA7)</name>
    <name type="common">Esca disease fungus</name>
    <name type="synonym">Togninia minima</name>
    <dbReference type="NCBI Taxonomy" id="1286976"/>
    <lineage>
        <taxon>Eukaryota</taxon>
        <taxon>Fungi</taxon>
        <taxon>Dikarya</taxon>
        <taxon>Ascomycota</taxon>
        <taxon>Pezizomycotina</taxon>
        <taxon>Sordariomycetes</taxon>
        <taxon>Sordariomycetidae</taxon>
        <taxon>Togniniales</taxon>
        <taxon>Togniniaceae</taxon>
        <taxon>Phaeoacremonium</taxon>
    </lineage>
</organism>
<evidence type="ECO:0000256" key="2">
    <source>
        <dbReference type="ARBA" id="ARBA00010425"/>
    </source>
</evidence>
<dbReference type="Proteomes" id="UP000014074">
    <property type="component" value="Unassembled WGS sequence"/>
</dbReference>
<dbReference type="AlphaFoldDB" id="R8BTU1"/>
<reference evidence="10" key="1">
    <citation type="journal article" date="2013" name="Genome Announc.">
        <title>Draft genome sequence of the ascomycete Phaeoacremonium aleophilum strain UCR-PA7, a causal agent of the esca disease complex in grapevines.</title>
        <authorList>
            <person name="Blanco-Ulate B."/>
            <person name="Rolshausen P."/>
            <person name="Cantu D."/>
        </authorList>
    </citation>
    <scope>NUCLEOTIDE SEQUENCE [LARGE SCALE GENOMIC DNA]</scope>
    <source>
        <strain evidence="10">UCR-PA7</strain>
    </source>
</reference>
<dbReference type="KEGG" id="tmn:UCRPA7_1650"/>
<evidence type="ECO:0000256" key="6">
    <source>
        <dbReference type="ARBA" id="ARBA00023136"/>
    </source>
</evidence>
<protein>
    <recommendedName>
        <fullName evidence="7">GDP-mannose transporter</fullName>
        <shortName evidence="7">GMT</shortName>
    </recommendedName>
</protein>
<feature type="transmembrane region" description="Helical" evidence="7">
    <location>
        <begin position="52"/>
        <end position="70"/>
    </location>
</feature>
<sequence length="389" mass="42444">MSDKRNDDFAVRMPEGSFDKAEKDPFLARSNSHKHVHAPAALKDSFSRIENSPGISILAYCMASISMTVVNKYCVSGPDWNLNLFYLAIQSIVCIGAIMICKSLGLITNLAPFDPEKGKRWFPISLLLVGMIYTGLKALQYLSVPVYTIFKNLTIIVIAYGEVLWFGGSVTPMTLVSFGLIVLSSIVAAWADIQIALSGSAGATDVSTLNAGYAWMGMNVFCSASFVLGMRKVIKKMNFKDWDSMFYNNFLTIPVLIIASLLFEDWSSENLARNFPIESRNSLLIGMIYSGLGAIFISYCSAWCIRVTSSTTYSMVGALNKLPIAISGLIFFSVPITVGSVSAIILGFISGLVYAWAKVRQSEQSKMSLPTQQPVMSASAQSNRDAANS</sequence>
<gene>
    <name evidence="9" type="ORF">UCRPA7_1650</name>
</gene>
<feature type="transmembrane region" description="Helical" evidence="7">
    <location>
        <begin position="175"/>
        <end position="193"/>
    </location>
</feature>
<dbReference type="HOGENOM" id="CLU_025360_1_2_1"/>
<dbReference type="GO" id="GO:0000139">
    <property type="term" value="C:Golgi membrane"/>
    <property type="evidence" value="ECO:0007669"/>
    <property type="project" value="UniProtKB-SubCell"/>
</dbReference>
<comment type="subcellular location">
    <subcellularLocation>
        <location evidence="7">Golgi apparatus membrane</location>
        <topology evidence="7">Multi-pass membrane protein</topology>
    </subcellularLocation>
    <subcellularLocation>
        <location evidence="7">Cytoplasmic vesicle membrane</location>
        <topology evidence="7">Multi-pass membrane protein</topology>
    </subcellularLocation>
    <subcellularLocation>
        <location evidence="7">Endoplasmic reticulum membrane</location>
        <topology evidence="7">Multi-pass membrane protein</topology>
    </subcellularLocation>
</comment>
<keyword evidence="7" id="KW-0256">Endoplasmic reticulum</keyword>
<feature type="transmembrane region" description="Helical" evidence="7">
    <location>
        <begin position="246"/>
        <end position="263"/>
    </location>
</feature>
<feature type="transmembrane region" description="Helical" evidence="7">
    <location>
        <begin position="283"/>
        <end position="305"/>
    </location>
</feature>
<keyword evidence="7" id="KW-0333">Golgi apparatus</keyword>
<dbReference type="OrthoDB" id="417037at2759"/>
<dbReference type="PANTHER" id="PTHR11132">
    <property type="entry name" value="SOLUTE CARRIER FAMILY 35"/>
    <property type="match status" value="1"/>
</dbReference>
<evidence type="ECO:0000256" key="3">
    <source>
        <dbReference type="ARBA" id="ARBA00011182"/>
    </source>
</evidence>
<dbReference type="NCBIfam" id="TIGR00803">
    <property type="entry name" value="nst"/>
    <property type="match status" value="1"/>
</dbReference>
<dbReference type="GO" id="GO:0030659">
    <property type="term" value="C:cytoplasmic vesicle membrane"/>
    <property type="evidence" value="ECO:0007669"/>
    <property type="project" value="UniProtKB-SubCell"/>
</dbReference>
<keyword evidence="4 7" id="KW-0812">Transmembrane</keyword>
<dbReference type="EMBL" id="KB932897">
    <property type="protein sequence ID" value="EOO02787.1"/>
    <property type="molecule type" value="Genomic_DNA"/>
</dbReference>
<keyword evidence="5 7" id="KW-1133">Transmembrane helix</keyword>
<evidence type="ECO:0000313" key="9">
    <source>
        <dbReference type="EMBL" id="EOO02787.1"/>
    </source>
</evidence>
<evidence type="ECO:0000256" key="1">
    <source>
        <dbReference type="ARBA" id="ARBA00003420"/>
    </source>
</evidence>
<dbReference type="InterPro" id="IPR037185">
    <property type="entry name" value="EmrE-like"/>
</dbReference>
<dbReference type="SUPFAM" id="SSF103481">
    <property type="entry name" value="Multidrug resistance efflux transporter EmrE"/>
    <property type="match status" value="1"/>
</dbReference>
<evidence type="ECO:0000313" key="10">
    <source>
        <dbReference type="Proteomes" id="UP000014074"/>
    </source>
</evidence>
<comment type="subunit">
    <text evidence="3 7">Homooligomer.</text>
</comment>
<dbReference type="GO" id="GO:0005789">
    <property type="term" value="C:endoplasmic reticulum membrane"/>
    <property type="evidence" value="ECO:0007669"/>
    <property type="project" value="UniProtKB-SubCell"/>
</dbReference>
<feature type="transmembrane region" description="Helical" evidence="7">
    <location>
        <begin position="82"/>
        <end position="101"/>
    </location>
</feature>
<keyword evidence="10" id="KW-1185">Reference proteome</keyword>
<comment type="function">
    <text evidence="1 7">Involved in the import of GDP-mannose from the cytoplasm into the Golgi lumen.</text>
</comment>
<feature type="transmembrane region" description="Helical" evidence="7">
    <location>
        <begin position="213"/>
        <end position="234"/>
    </location>
</feature>
<keyword evidence="7" id="KW-0762">Sugar transport</keyword>
<feature type="transmembrane region" description="Helical" evidence="7">
    <location>
        <begin position="338"/>
        <end position="357"/>
    </location>
</feature>
<evidence type="ECO:0000256" key="7">
    <source>
        <dbReference type="RuleBase" id="RU367097"/>
    </source>
</evidence>
<keyword evidence="7" id="KW-0968">Cytoplasmic vesicle</keyword>
<dbReference type="RefSeq" id="XP_007912420.1">
    <property type="nucleotide sequence ID" value="XM_007914229.1"/>
</dbReference>
<feature type="transmembrane region" description="Helical" evidence="7">
    <location>
        <begin position="312"/>
        <end position="332"/>
    </location>
</feature>
<feature type="region of interest" description="Disordered" evidence="8">
    <location>
        <begin position="368"/>
        <end position="389"/>
    </location>
</feature>
<evidence type="ECO:0000256" key="4">
    <source>
        <dbReference type="ARBA" id="ARBA00022692"/>
    </source>
</evidence>
<feature type="transmembrane region" description="Helical" evidence="7">
    <location>
        <begin position="121"/>
        <end position="143"/>
    </location>
</feature>
<feature type="transmembrane region" description="Helical" evidence="7">
    <location>
        <begin position="149"/>
        <end position="168"/>
    </location>
</feature>
<comment type="similarity">
    <text evidence="2 7">Belongs to the TPT transporter family. SLC35D subfamily.</text>
</comment>
<keyword evidence="6 7" id="KW-0472">Membrane</keyword>
<dbReference type="GeneID" id="19321820"/>
<proteinExistence type="inferred from homology"/>
<name>R8BTU1_PHAM7</name>
<dbReference type="eggNOG" id="KOG1444">
    <property type="taxonomic scope" value="Eukaryota"/>
</dbReference>
<evidence type="ECO:0000256" key="8">
    <source>
        <dbReference type="SAM" id="MobiDB-lite"/>
    </source>
</evidence>
<dbReference type="InterPro" id="IPR050186">
    <property type="entry name" value="TPT_transporter"/>
</dbReference>